<evidence type="ECO:0008006" key="3">
    <source>
        <dbReference type="Google" id="ProtNLM"/>
    </source>
</evidence>
<dbReference type="RefSeq" id="WP_061609691.1">
    <property type="nucleotide sequence ID" value="NZ_CP162579.1"/>
</dbReference>
<evidence type="ECO:0000313" key="2">
    <source>
        <dbReference type="Proteomes" id="UP000075260"/>
    </source>
</evidence>
<sequence>MPDRLTPAPKLTPAPRPVWQDDHYTVLVDEPLGIVWNVRTSRPFASVEELEAVKAALCRVLDGLGRSRYCLLVDVRAAPGRNDPSFEAALERIRPRWLRGFRRVGVLVQSVVGALQIQRYARQDGIERLITTDEAALLRYLTEAG</sequence>
<name>A0A150QIW2_SORCE</name>
<proteinExistence type="predicted"/>
<organism evidence="1 2">
    <name type="scientific">Sorangium cellulosum</name>
    <name type="common">Polyangium cellulosum</name>
    <dbReference type="NCBI Taxonomy" id="56"/>
    <lineage>
        <taxon>Bacteria</taxon>
        <taxon>Pseudomonadati</taxon>
        <taxon>Myxococcota</taxon>
        <taxon>Polyangia</taxon>
        <taxon>Polyangiales</taxon>
        <taxon>Polyangiaceae</taxon>
        <taxon>Sorangium</taxon>
    </lineage>
</organism>
<dbReference type="AlphaFoldDB" id="A0A150QIW2"/>
<evidence type="ECO:0000313" key="1">
    <source>
        <dbReference type="EMBL" id="KYF67656.1"/>
    </source>
</evidence>
<protein>
    <recommendedName>
        <fullName evidence="3">STAS/SEC14 domain-containing protein</fullName>
    </recommendedName>
</protein>
<accession>A0A150QIW2</accession>
<comment type="caution">
    <text evidence="1">The sequence shown here is derived from an EMBL/GenBank/DDBJ whole genome shotgun (WGS) entry which is preliminary data.</text>
</comment>
<dbReference type="EMBL" id="JEMA01000629">
    <property type="protein sequence ID" value="KYF67656.1"/>
    <property type="molecule type" value="Genomic_DNA"/>
</dbReference>
<dbReference type="Proteomes" id="UP000075260">
    <property type="component" value="Unassembled WGS sequence"/>
</dbReference>
<gene>
    <name evidence="1" type="ORF">BE15_25890</name>
</gene>
<reference evidence="1 2" key="1">
    <citation type="submission" date="2014-02" db="EMBL/GenBank/DDBJ databases">
        <title>The small core and large imbalanced accessory genome model reveals a collaborative survival strategy of Sorangium cellulosum strains in nature.</title>
        <authorList>
            <person name="Han K."/>
            <person name="Peng R."/>
            <person name="Blom J."/>
            <person name="Li Y.-Z."/>
        </authorList>
    </citation>
    <scope>NUCLEOTIDE SEQUENCE [LARGE SCALE GENOMIC DNA]</scope>
    <source>
        <strain evidence="1 2">So0008-312</strain>
    </source>
</reference>
<dbReference type="OrthoDB" id="5514539at2"/>